<evidence type="ECO:0000256" key="1">
    <source>
        <dbReference type="SAM" id="SignalP"/>
    </source>
</evidence>
<dbReference type="Gene3D" id="3.30.457.10">
    <property type="entry name" value="Copper amine oxidase-like, N-terminal domain"/>
    <property type="match status" value="1"/>
</dbReference>
<dbReference type="OrthoDB" id="2029085at2"/>
<dbReference type="AlphaFoldDB" id="A0A1T5JS84"/>
<protein>
    <submittedName>
        <fullName evidence="3">Copper amine oxidase N-terminal domain-containing protein</fullName>
    </submittedName>
</protein>
<evidence type="ECO:0000259" key="2">
    <source>
        <dbReference type="Pfam" id="PF07833"/>
    </source>
</evidence>
<gene>
    <name evidence="3" type="ORF">SAMN02194393_01288</name>
</gene>
<dbReference type="InterPro" id="IPR012854">
    <property type="entry name" value="Cu_amine_oxidase-like_N"/>
</dbReference>
<accession>A0A1T5JS84</accession>
<evidence type="ECO:0000313" key="4">
    <source>
        <dbReference type="Proteomes" id="UP000190285"/>
    </source>
</evidence>
<organism evidence="3 4">
    <name type="scientific">Maledivibacter halophilus</name>
    <dbReference type="NCBI Taxonomy" id="36842"/>
    <lineage>
        <taxon>Bacteria</taxon>
        <taxon>Bacillati</taxon>
        <taxon>Bacillota</taxon>
        <taxon>Clostridia</taxon>
        <taxon>Peptostreptococcales</taxon>
        <taxon>Caminicellaceae</taxon>
        <taxon>Maledivibacter</taxon>
    </lineage>
</organism>
<keyword evidence="1" id="KW-0732">Signal</keyword>
<dbReference type="EMBL" id="FUZT01000003">
    <property type="protein sequence ID" value="SKC54224.1"/>
    <property type="molecule type" value="Genomic_DNA"/>
</dbReference>
<evidence type="ECO:0000313" key="3">
    <source>
        <dbReference type="EMBL" id="SKC54224.1"/>
    </source>
</evidence>
<keyword evidence="4" id="KW-1185">Reference proteome</keyword>
<feature type="domain" description="Copper amine oxidase-like N-terminal" evidence="2">
    <location>
        <begin position="59"/>
        <end position="162"/>
    </location>
</feature>
<reference evidence="3 4" key="1">
    <citation type="submission" date="2017-02" db="EMBL/GenBank/DDBJ databases">
        <authorList>
            <person name="Peterson S.W."/>
        </authorList>
    </citation>
    <scope>NUCLEOTIDE SEQUENCE [LARGE SCALE GENOMIC DNA]</scope>
    <source>
        <strain evidence="3 4">M1</strain>
    </source>
</reference>
<name>A0A1T5JS84_9FIRM</name>
<proteinExistence type="predicted"/>
<feature type="signal peptide" evidence="1">
    <location>
        <begin position="1"/>
        <end position="24"/>
    </location>
</feature>
<dbReference type="RefSeq" id="WP_079490257.1">
    <property type="nucleotide sequence ID" value="NZ_FUZT01000003.1"/>
</dbReference>
<feature type="chain" id="PRO_5012820901" evidence="1">
    <location>
        <begin position="25"/>
        <end position="354"/>
    </location>
</feature>
<dbReference type="STRING" id="36842.SAMN02194393_01288"/>
<dbReference type="Proteomes" id="UP000190285">
    <property type="component" value="Unassembled WGS sequence"/>
</dbReference>
<sequence>MKFNKILVFTIAGTILTSSLIASAEYNPNKVTKGPITTMNVKVSEELQDSYDNMKFVLVINGKGLDLKENNIYTKDNTIMIPLRIVSKALEYEIKWNNEEKTIDLTKGPHWITIKPGEDYYTFGKKAPIKLGTASEILKDRTYVPLSFLTDVLNIDVSIDETGVININSENSISEKKELLEIQGEITEINKTEKSTMIWIKGKKTDAGEKSVILHINDETPIVNPITDEELSIKDLKEGDTVRGFYGPAMTKSIPPQGKAEKIQILKDITVRTGKITSIMNNEKANQILIGDKANGIVLNISKETKIVTQDNKELSFEDLEEGMEIEAFHSIIMTMSLPPISSAQKIVVKNTDI</sequence>
<dbReference type="Pfam" id="PF07833">
    <property type="entry name" value="Cu_amine_oxidN1"/>
    <property type="match status" value="1"/>
</dbReference>
<dbReference type="InterPro" id="IPR036582">
    <property type="entry name" value="Mao_N_sf"/>
</dbReference>
<dbReference type="SUPFAM" id="SSF55383">
    <property type="entry name" value="Copper amine oxidase, domain N"/>
    <property type="match status" value="1"/>
</dbReference>